<dbReference type="InterPro" id="IPR001898">
    <property type="entry name" value="SLC13A/DASS"/>
</dbReference>
<evidence type="ECO:0000259" key="7">
    <source>
        <dbReference type="Pfam" id="PF03600"/>
    </source>
</evidence>
<accession>A0A7M1AVW2</accession>
<dbReference type="PANTHER" id="PTHR10283:SF82">
    <property type="entry name" value="SOLUTE CARRIER FAMILY 13 MEMBER 2"/>
    <property type="match status" value="1"/>
</dbReference>
<evidence type="ECO:0000256" key="3">
    <source>
        <dbReference type="ARBA" id="ARBA00022692"/>
    </source>
</evidence>
<feature type="transmembrane region" description="Helical" evidence="6">
    <location>
        <begin position="136"/>
        <end position="154"/>
    </location>
</feature>
<dbReference type="RefSeq" id="WP_193112918.1">
    <property type="nucleotide sequence ID" value="NZ_CP041165.1"/>
</dbReference>
<dbReference type="PANTHER" id="PTHR10283">
    <property type="entry name" value="SOLUTE CARRIER FAMILY 13 MEMBER"/>
    <property type="match status" value="1"/>
</dbReference>
<comment type="subcellular location">
    <subcellularLocation>
        <location evidence="1">Membrane</location>
        <topology evidence="1">Multi-pass membrane protein</topology>
    </subcellularLocation>
</comment>
<feature type="transmembrane region" description="Helical" evidence="6">
    <location>
        <begin position="31"/>
        <end position="47"/>
    </location>
</feature>
<reference evidence="8 9" key="1">
    <citation type="submission" date="2019-06" db="EMBL/GenBank/DDBJ databases">
        <title>Sulfurimonas gotlandica sp. nov., a chemoautotrophic and psychrotolerant epsilonproteobacterium isolated from a pelagic redoxcline, and an emended description of the genus Sulfurimonas.</title>
        <authorList>
            <person name="Wang S."/>
            <person name="Jiang L."/>
            <person name="Shao Z."/>
        </authorList>
    </citation>
    <scope>NUCLEOTIDE SEQUENCE [LARGE SCALE GENOMIC DNA]</scope>
    <source>
        <strain evidence="8 9">B2</strain>
    </source>
</reference>
<evidence type="ECO:0000256" key="2">
    <source>
        <dbReference type="ARBA" id="ARBA00022448"/>
    </source>
</evidence>
<dbReference type="InterPro" id="IPR004680">
    <property type="entry name" value="Cit_transptr-like_dom"/>
</dbReference>
<feature type="transmembrane region" description="Helical" evidence="6">
    <location>
        <begin position="427"/>
        <end position="447"/>
    </location>
</feature>
<keyword evidence="2" id="KW-0813">Transport</keyword>
<feature type="domain" description="Citrate transporter-like" evidence="7">
    <location>
        <begin position="45"/>
        <end position="383"/>
    </location>
</feature>
<dbReference type="GO" id="GO:1905039">
    <property type="term" value="P:carboxylic acid transmembrane transport"/>
    <property type="evidence" value="ECO:0007669"/>
    <property type="project" value="UniProtKB-ARBA"/>
</dbReference>
<sequence>MEESNKVFQKVFIAGLIGAIVYFFGTQFFTLQQSFLIGIVAFLVTLWTNEALPLGVVSLMPIILFPAFGIISTKETTINYAHPIIYLFLGGFLLAIAVEKTKLHIRITDKILNIFPATPRAMILSLALTSGLLSSILSNTTTTLLLITIALFITDNTQLKLRFALAIAYGANIGGILTPIGTPPNLILLGIMESHKMEAIPFFQWMVMVAPLCLVMIVAMSWLLGLGLKDVEISREAVVDKLTVDQKKVTYVLLALITLLIFNAPIKPYWDGLGLSESGILLGFGLLMFLPPFNILEWLEDHNKIPYAIIMLFGAGFSIAKAFVETGLADEIATYLLDMTALPPLILLFSIAFMITFSTEITSNTALISIMLPVIYSVSEQAGINTTLFMMVATLCASYAFMLPIATPPNAIAMSSGAVRVKDMIRYGIVLNLLGIFFIVMIAEYFWKGVFFN</sequence>
<evidence type="ECO:0000313" key="8">
    <source>
        <dbReference type="EMBL" id="QOP41601.1"/>
    </source>
</evidence>
<feature type="transmembrane region" description="Helical" evidence="6">
    <location>
        <begin position="78"/>
        <end position="99"/>
    </location>
</feature>
<evidence type="ECO:0000313" key="9">
    <source>
        <dbReference type="Proteomes" id="UP000593910"/>
    </source>
</evidence>
<dbReference type="KEGG" id="smax:FJR03_07500"/>
<keyword evidence="9" id="KW-1185">Reference proteome</keyword>
<evidence type="ECO:0000256" key="1">
    <source>
        <dbReference type="ARBA" id="ARBA00004141"/>
    </source>
</evidence>
<evidence type="ECO:0000256" key="6">
    <source>
        <dbReference type="SAM" id="Phobius"/>
    </source>
</evidence>
<keyword evidence="5 6" id="KW-0472">Membrane</keyword>
<feature type="transmembrane region" description="Helical" evidence="6">
    <location>
        <begin position="161"/>
        <end position="182"/>
    </location>
</feature>
<dbReference type="Pfam" id="PF03600">
    <property type="entry name" value="CitMHS"/>
    <property type="match status" value="1"/>
</dbReference>
<feature type="transmembrane region" description="Helical" evidence="6">
    <location>
        <begin position="54"/>
        <end position="72"/>
    </location>
</feature>
<feature type="transmembrane region" description="Helical" evidence="6">
    <location>
        <begin position="202"/>
        <end position="228"/>
    </location>
</feature>
<name>A0A7M1AVW2_9BACT</name>
<dbReference type="Proteomes" id="UP000593910">
    <property type="component" value="Chromosome"/>
</dbReference>
<protein>
    <submittedName>
        <fullName evidence="8">SLC13/DASS family transporter</fullName>
    </submittedName>
</protein>
<dbReference type="GO" id="GO:0008514">
    <property type="term" value="F:organic anion transmembrane transporter activity"/>
    <property type="evidence" value="ECO:0007669"/>
    <property type="project" value="UniProtKB-ARBA"/>
</dbReference>
<feature type="transmembrane region" description="Helical" evidence="6">
    <location>
        <begin position="305"/>
        <end position="324"/>
    </location>
</feature>
<feature type="transmembrane region" description="Helical" evidence="6">
    <location>
        <begin position="7"/>
        <end position="25"/>
    </location>
</feature>
<gene>
    <name evidence="8" type="ORF">FJR03_07500</name>
</gene>
<feature type="transmembrane region" description="Helical" evidence="6">
    <location>
        <begin position="272"/>
        <end position="293"/>
    </location>
</feature>
<keyword evidence="4 6" id="KW-1133">Transmembrane helix</keyword>
<feature type="transmembrane region" description="Helical" evidence="6">
    <location>
        <begin position="249"/>
        <end position="266"/>
    </location>
</feature>
<dbReference type="NCBIfam" id="TIGR00785">
    <property type="entry name" value="dass"/>
    <property type="match status" value="1"/>
</dbReference>
<organism evidence="8 9">
    <name type="scientific">Sulfurimonas marina</name>
    <dbReference type="NCBI Taxonomy" id="2590551"/>
    <lineage>
        <taxon>Bacteria</taxon>
        <taxon>Pseudomonadati</taxon>
        <taxon>Campylobacterota</taxon>
        <taxon>Epsilonproteobacteria</taxon>
        <taxon>Campylobacterales</taxon>
        <taxon>Sulfurimonadaceae</taxon>
        <taxon>Sulfurimonas</taxon>
    </lineage>
</organism>
<feature type="transmembrane region" description="Helical" evidence="6">
    <location>
        <begin position="344"/>
        <end position="376"/>
    </location>
</feature>
<proteinExistence type="predicted"/>
<dbReference type="EMBL" id="CP041165">
    <property type="protein sequence ID" value="QOP41601.1"/>
    <property type="molecule type" value="Genomic_DNA"/>
</dbReference>
<evidence type="ECO:0000256" key="4">
    <source>
        <dbReference type="ARBA" id="ARBA00022989"/>
    </source>
</evidence>
<evidence type="ECO:0000256" key="5">
    <source>
        <dbReference type="ARBA" id="ARBA00023136"/>
    </source>
</evidence>
<keyword evidence="3 6" id="KW-0812">Transmembrane</keyword>
<feature type="transmembrane region" description="Helical" evidence="6">
    <location>
        <begin position="388"/>
        <end position="407"/>
    </location>
</feature>
<dbReference type="GO" id="GO:0005886">
    <property type="term" value="C:plasma membrane"/>
    <property type="evidence" value="ECO:0007669"/>
    <property type="project" value="TreeGrafter"/>
</dbReference>
<dbReference type="AlphaFoldDB" id="A0A7M1AVW2"/>